<evidence type="ECO:0008006" key="4">
    <source>
        <dbReference type="Google" id="ProtNLM"/>
    </source>
</evidence>
<reference evidence="3" key="1">
    <citation type="journal article" date="2020" name="Syst. Appl. Microbiol.">
        <title>Streptomyces alkaliterrae sp. nov., isolated from an alkaline soil, and emended descriptions of Streptomyces alkaliphilus, Streptomyces calidiresistens and Streptomyces durbertensis.</title>
        <authorList>
            <person name="Swiecimska M."/>
            <person name="Golinska P."/>
            <person name="Nouioui I."/>
            <person name="Wypij M."/>
            <person name="Rai M."/>
            <person name="Sangal V."/>
            <person name="Goodfellow M."/>
        </authorList>
    </citation>
    <scope>NUCLEOTIDE SEQUENCE [LARGE SCALE GENOMIC DNA]</scope>
    <source>
        <strain evidence="3">DSM 104538</strain>
    </source>
</reference>
<evidence type="ECO:0000313" key="3">
    <source>
        <dbReference type="Proteomes" id="UP000766698"/>
    </source>
</evidence>
<name>A0ABR6ELG7_9ACTN</name>
<comment type="caution">
    <text evidence="2">The sequence shown here is derived from an EMBL/GenBank/DDBJ whole genome shotgun (WGS) entry which is preliminary data.</text>
</comment>
<dbReference type="Proteomes" id="UP000766698">
    <property type="component" value="Unassembled WGS sequence"/>
</dbReference>
<dbReference type="RefSeq" id="WP_182857242.1">
    <property type="nucleotide sequence ID" value="NZ_WMLF01000378.1"/>
</dbReference>
<evidence type="ECO:0000256" key="1">
    <source>
        <dbReference type="SAM" id="Phobius"/>
    </source>
</evidence>
<feature type="transmembrane region" description="Helical" evidence="1">
    <location>
        <begin position="172"/>
        <end position="194"/>
    </location>
</feature>
<protein>
    <recommendedName>
        <fullName evidence="4">Integral membrane protein</fullName>
    </recommendedName>
</protein>
<sequence>MGSGARVFVRLLVLLLGAMLLTLAVGQVDRPYRETVAYAGAGPCPPSASTAAAPPQRPCLDSLTAEVLDKERTYRSGPHGGDTTHRVKLLLPSGDTVWRKVGKPVYEVAERGGHAELTVWRGRTVGVAVDGEYSGSSPNAARELAMWALLGWSGAGLVLWSALGDGRPRLKLFVQTVCWLAIGAVGCLLLALSAQDGFRIGLTLALTVIVVLPALYTLIVVRET</sequence>
<proteinExistence type="predicted"/>
<keyword evidence="3" id="KW-1185">Reference proteome</keyword>
<feature type="transmembrane region" description="Helical" evidence="1">
    <location>
        <begin position="144"/>
        <end position="163"/>
    </location>
</feature>
<keyword evidence="1" id="KW-0812">Transmembrane</keyword>
<evidence type="ECO:0000313" key="2">
    <source>
        <dbReference type="EMBL" id="MBB1245957.1"/>
    </source>
</evidence>
<keyword evidence="1" id="KW-0472">Membrane</keyword>
<accession>A0ABR6ELG7</accession>
<keyword evidence="1" id="KW-1133">Transmembrane helix</keyword>
<gene>
    <name evidence="2" type="ORF">GL263_20730</name>
</gene>
<organism evidence="2 3">
    <name type="scientific">Streptomyces durbertensis</name>
    <dbReference type="NCBI Taxonomy" id="2448886"/>
    <lineage>
        <taxon>Bacteria</taxon>
        <taxon>Bacillati</taxon>
        <taxon>Actinomycetota</taxon>
        <taxon>Actinomycetes</taxon>
        <taxon>Kitasatosporales</taxon>
        <taxon>Streptomycetaceae</taxon>
        <taxon>Streptomyces</taxon>
    </lineage>
</organism>
<dbReference type="EMBL" id="WMLF01000378">
    <property type="protein sequence ID" value="MBB1245957.1"/>
    <property type="molecule type" value="Genomic_DNA"/>
</dbReference>
<feature type="transmembrane region" description="Helical" evidence="1">
    <location>
        <begin position="200"/>
        <end position="221"/>
    </location>
</feature>